<dbReference type="Proteomes" id="UP000297703">
    <property type="component" value="Unassembled WGS sequence"/>
</dbReference>
<accession>A0A4D9DGF0</accession>
<sequence>MADPSEGAELTLTSGAGECETRVCDTDGEPQCPTGDVCLARLRARPQPLSMETLQGARDGLERRGELGEELSSCLGLALERFCREPQCVQENARLLIRWGGGELAFVSGQGQCEISVSRSAGEPQYHITGKTWDVFVAWTNSHPEPLSIKNLESVQNTLESWGLGGEELSGCFGEAISQFSQEPPCVQGNARLRLCWGGQSLEFLSGDGECEISVCYRDGRPQYDIGELPVHMYLDWLHAWPDPLSADTLWRVWDKLGSCKGDRDDLRACFHCVWEEFKREPQYVQDNARLLIQWGRRQLRFTSGKGECEISVRCVDGKPQYSVGKIPAHVYVAQLRADRPPLSADTLQRVLSELGSCDGDTGALRACFDRAWQGFRREPRCVQENARLLIRWDGGELEFIAGQGQCEICVSCSTGEPQYHITEKTWDVFVAWTNLHPEPLSIKNLESVRNTLGRWGALGEQLSGCFGEAISQFSREPPCVQGNARLRLCWAGGSLEFLSGEGQCEISVHCRDGRPQYDIGELPVHMYLDWLRAHPEPLSADTLQRVWDKLGSCQGDRDDLRACFDRAWQGFRQEPRCVQGNARLLIRWGGGELEFVSGQGQCEISVLLADGEPQYHITELGGDRPVTWSHASPEPLSVADLARVRDRLGRWGALGEELSGCFGEAISQFSREPPCVQGNARMRICWDGGSLEFLSGEGQYIFSVFYDEGNPRYYLRVETLPGHLYVTRLRSRKDPLTADNLFKFYSDLGLCGGDTAELRTRLYTAWERFGQEPQCVQENARLLIRWDGGKLDFVSGQGQCEICVSCSAGKPQYHITEKTWDVFVAWRKLHPEPLSIKNLESVRNTLESWGALELWGVLGKELSGCFGEAISQFRREPPCVQGNARRRLCWAGGSLEFVSGKGQYEISVSYQEGNPRYHFHVETLPVDLYVARLRSRKNPLTADNLFKYYTELGFCQGDTAVLRARLYTAWERFSQEPRCVQGNARLLIRWRKKKLKFISGQGQCEISVLLADGEPQYHITELGGDRPVTWSHASPEPLSVTDLVRVRDRLGRWGALGEELSGCFGEAISRFRQEPPCVQGNARLRLYWDRGSLEFLSGEGQCEISVRYRDGRPQYGIGELPVHMYLDRLHTRPEPLSIDTLRRVQDKLGSCKGDKGDLSTCFHCAWEGFSGEPQYVQDNARLLIQWGRRQLRADQQSLSADTWQRVLSELRSCCRDTGALRDCFDRAWQGICQEPRCVQENARLLIQWGGQEEAGVCLRAGGEFNHHV</sequence>
<dbReference type="OrthoDB" id="9003226at2759"/>
<evidence type="ECO:0000313" key="1">
    <source>
        <dbReference type="EMBL" id="TFJ96058.1"/>
    </source>
</evidence>
<reference evidence="1 2" key="2">
    <citation type="submission" date="2019-04" db="EMBL/GenBank/DDBJ databases">
        <title>The genome sequence of big-headed turtle.</title>
        <authorList>
            <person name="Gong S."/>
        </authorList>
    </citation>
    <scope>NUCLEOTIDE SEQUENCE [LARGE SCALE GENOMIC DNA]</scope>
    <source>
        <strain evidence="1">DO16091913</strain>
        <tissue evidence="1">Muscle</tissue>
    </source>
</reference>
<reference evidence="1 2" key="1">
    <citation type="submission" date="2019-04" db="EMBL/GenBank/DDBJ databases">
        <title>Draft genome of the big-headed turtle Platysternon megacephalum.</title>
        <authorList>
            <person name="Gong S."/>
        </authorList>
    </citation>
    <scope>NUCLEOTIDE SEQUENCE [LARGE SCALE GENOMIC DNA]</scope>
    <source>
        <strain evidence="1">DO16091913</strain>
        <tissue evidence="1">Muscle</tissue>
    </source>
</reference>
<comment type="caution">
    <text evidence="1">The sequence shown here is derived from an EMBL/GenBank/DDBJ whole genome shotgun (WGS) entry which is preliminary data.</text>
</comment>
<dbReference type="EMBL" id="QXTE01000837">
    <property type="protein sequence ID" value="TFJ96058.1"/>
    <property type="molecule type" value="Genomic_DNA"/>
</dbReference>
<organism evidence="1 2">
    <name type="scientific">Platysternon megacephalum</name>
    <name type="common">big-headed turtle</name>
    <dbReference type="NCBI Taxonomy" id="55544"/>
    <lineage>
        <taxon>Eukaryota</taxon>
        <taxon>Metazoa</taxon>
        <taxon>Chordata</taxon>
        <taxon>Craniata</taxon>
        <taxon>Vertebrata</taxon>
        <taxon>Euteleostomi</taxon>
        <taxon>Archelosauria</taxon>
        <taxon>Testudinata</taxon>
        <taxon>Testudines</taxon>
        <taxon>Cryptodira</taxon>
        <taxon>Durocryptodira</taxon>
        <taxon>Testudinoidea</taxon>
        <taxon>Platysternidae</taxon>
        <taxon>Platysternon</taxon>
    </lineage>
</organism>
<name>A0A4D9DGF0_9SAUR</name>
<dbReference type="AlphaFoldDB" id="A0A4D9DGF0"/>
<gene>
    <name evidence="1" type="ORF">DR999_PMT22190</name>
</gene>
<protein>
    <submittedName>
        <fullName evidence="1">Matrix-remodeling-associated protein 8</fullName>
    </submittedName>
</protein>
<evidence type="ECO:0000313" key="2">
    <source>
        <dbReference type="Proteomes" id="UP000297703"/>
    </source>
</evidence>
<proteinExistence type="predicted"/>
<keyword evidence="2" id="KW-1185">Reference proteome</keyword>